<keyword evidence="1" id="KW-1133">Transmembrane helix</keyword>
<accession>A0A9N9MAD3</accession>
<evidence type="ECO:0000256" key="1">
    <source>
        <dbReference type="SAM" id="Phobius"/>
    </source>
</evidence>
<dbReference type="EMBL" id="OU892277">
    <property type="protein sequence ID" value="CAG9760706.1"/>
    <property type="molecule type" value="Genomic_DNA"/>
</dbReference>
<organism evidence="2 3">
    <name type="scientific">Ceutorhynchus assimilis</name>
    <name type="common">cabbage seed weevil</name>
    <dbReference type="NCBI Taxonomy" id="467358"/>
    <lineage>
        <taxon>Eukaryota</taxon>
        <taxon>Metazoa</taxon>
        <taxon>Ecdysozoa</taxon>
        <taxon>Arthropoda</taxon>
        <taxon>Hexapoda</taxon>
        <taxon>Insecta</taxon>
        <taxon>Pterygota</taxon>
        <taxon>Neoptera</taxon>
        <taxon>Endopterygota</taxon>
        <taxon>Coleoptera</taxon>
        <taxon>Polyphaga</taxon>
        <taxon>Cucujiformia</taxon>
        <taxon>Curculionidae</taxon>
        <taxon>Ceutorhynchinae</taxon>
        <taxon>Ceutorhynchus</taxon>
    </lineage>
</organism>
<dbReference type="Proteomes" id="UP001152799">
    <property type="component" value="Chromosome 1"/>
</dbReference>
<gene>
    <name evidence="2" type="ORF">CEUTPL_LOCUS1427</name>
</gene>
<dbReference type="AlphaFoldDB" id="A0A9N9MAD3"/>
<evidence type="ECO:0000313" key="2">
    <source>
        <dbReference type="EMBL" id="CAG9760706.1"/>
    </source>
</evidence>
<reference evidence="2" key="1">
    <citation type="submission" date="2022-01" db="EMBL/GenBank/DDBJ databases">
        <authorList>
            <person name="King R."/>
        </authorList>
    </citation>
    <scope>NUCLEOTIDE SEQUENCE</scope>
</reference>
<evidence type="ECO:0000313" key="3">
    <source>
        <dbReference type="Proteomes" id="UP001152799"/>
    </source>
</evidence>
<keyword evidence="1" id="KW-0812">Transmembrane</keyword>
<keyword evidence="3" id="KW-1185">Reference proteome</keyword>
<proteinExistence type="predicted"/>
<name>A0A9N9MAD3_9CUCU</name>
<sequence>MAKLIKILLLVNMIFYVLLFIKKIILVTAIVFPSVLSHIKQACQQHHHHSTAVIAEEAPAHSVSNSWFGWRQDGQDKRYW</sequence>
<feature type="transmembrane region" description="Helical" evidence="1">
    <location>
        <begin position="7"/>
        <end position="32"/>
    </location>
</feature>
<keyword evidence="1" id="KW-0472">Membrane</keyword>
<protein>
    <submittedName>
        <fullName evidence="2">Uncharacterized protein</fullName>
    </submittedName>
</protein>